<evidence type="ECO:0000313" key="1">
    <source>
        <dbReference type="EMBL" id="GAI68352.1"/>
    </source>
</evidence>
<name>X1QIP9_9ZZZZ</name>
<accession>X1QIP9</accession>
<proteinExistence type="predicted"/>
<dbReference type="AlphaFoldDB" id="X1QIP9"/>
<comment type="caution">
    <text evidence="1">The sequence shown here is derived from an EMBL/GenBank/DDBJ whole genome shotgun (WGS) entry which is preliminary data.</text>
</comment>
<feature type="non-terminal residue" evidence="1">
    <location>
        <position position="1"/>
    </location>
</feature>
<sequence>DLHALAHRWVQYASEDYPISFEQFLENKEPSRYQRLYNIFCFTQEQVDREVKEIPEEKTT</sequence>
<reference evidence="1" key="1">
    <citation type="journal article" date="2014" name="Front. Microbiol.">
        <title>High frequency of phylogenetically diverse reductive dehalogenase-homologous genes in deep subseafloor sedimentary metagenomes.</title>
        <authorList>
            <person name="Kawai M."/>
            <person name="Futagami T."/>
            <person name="Toyoda A."/>
            <person name="Takaki Y."/>
            <person name="Nishi S."/>
            <person name="Hori S."/>
            <person name="Arai W."/>
            <person name="Tsubouchi T."/>
            <person name="Morono Y."/>
            <person name="Uchiyama I."/>
            <person name="Ito T."/>
            <person name="Fujiyama A."/>
            <person name="Inagaki F."/>
            <person name="Takami H."/>
        </authorList>
    </citation>
    <scope>NUCLEOTIDE SEQUENCE</scope>
    <source>
        <strain evidence="1">Expedition CK06-06</strain>
    </source>
</reference>
<organism evidence="1">
    <name type="scientific">marine sediment metagenome</name>
    <dbReference type="NCBI Taxonomy" id="412755"/>
    <lineage>
        <taxon>unclassified sequences</taxon>
        <taxon>metagenomes</taxon>
        <taxon>ecological metagenomes</taxon>
    </lineage>
</organism>
<dbReference type="EMBL" id="BARW01003548">
    <property type="protein sequence ID" value="GAI68352.1"/>
    <property type="molecule type" value="Genomic_DNA"/>
</dbReference>
<protein>
    <submittedName>
        <fullName evidence="1">Uncharacterized protein</fullName>
    </submittedName>
</protein>
<gene>
    <name evidence="1" type="ORF">S12H4_08964</name>
</gene>